<evidence type="ECO:0000313" key="3">
    <source>
        <dbReference type="Proteomes" id="UP000637980"/>
    </source>
</evidence>
<evidence type="ECO:0000313" key="2">
    <source>
        <dbReference type="EMBL" id="GHB28921.1"/>
    </source>
</evidence>
<evidence type="ECO:0008006" key="4">
    <source>
        <dbReference type="Google" id="ProtNLM"/>
    </source>
</evidence>
<dbReference type="EMBL" id="BMXE01000002">
    <property type="protein sequence ID" value="GHB28921.1"/>
    <property type="molecule type" value="Genomic_DNA"/>
</dbReference>
<organism evidence="2 3">
    <name type="scientific">Pseudovibrio japonicus</name>
    <dbReference type="NCBI Taxonomy" id="366534"/>
    <lineage>
        <taxon>Bacteria</taxon>
        <taxon>Pseudomonadati</taxon>
        <taxon>Pseudomonadota</taxon>
        <taxon>Alphaproteobacteria</taxon>
        <taxon>Hyphomicrobiales</taxon>
        <taxon>Stappiaceae</taxon>
        <taxon>Pseudovibrio</taxon>
    </lineage>
</organism>
<feature type="region of interest" description="Disordered" evidence="1">
    <location>
        <begin position="21"/>
        <end position="46"/>
    </location>
</feature>
<feature type="compositionally biased region" description="Polar residues" evidence="1">
    <location>
        <begin position="29"/>
        <end position="44"/>
    </location>
</feature>
<gene>
    <name evidence="2" type="ORF">GCM10007094_16940</name>
</gene>
<proteinExistence type="predicted"/>
<keyword evidence="3" id="KW-1185">Reference proteome</keyword>
<accession>A0ABQ3E807</accession>
<protein>
    <recommendedName>
        <fullName evidence="4">SH3b domain-containing protein</fullName>
    </recommendedName>
</protein>
<dbReference type="Proteomes" id="UP000637980">
    <property type="component" value="Unassembled WGS sequence"/>
</dbReference>
<name>A0ABQ3E807_9HYPH</name>
<evidence type="ECO:0000256" key="1">
    <source>
        <dbReference type="SAM" id="MobiDB-lite"/>
    </source>
</evidence>
<reference evidence="3" key="1">
    <citation type="journal article" date="2019" name="Int. J. Syst. Evol. Microbiol.">
        <title>The Global Catalogue of Microorganisms (GCM) 10K type strain sequencing project: providing services to taxonomists for standard genome sequencing and annotation.</title>
        <authorList>
            <consortium name="The Broad Institute Genomics Platform"/>
            <consortium name="The Broad Institute Genome Sequencing Center for Infectious Disease"/>
            <person name="Wu L."/>
            <person name="Ma J."/>
        </authorList>
    </citation>
    <scope>NUCLEOTIDE SEQUENCE [LARGE SCALE GENOMIC DNA]</scope>
    <source>
        <strain evidence="3">KCTC 12861</strain>
    </source>
</reference>
<sequence length="235" mass="25091">MLGIVLVAIISLPEAALSETALSPDEDPAQSSETSSDQPASLQPLQVDPGYYSQVNQNLGAELPIYDSPSTNASVLVQLPGDTILASDGQQKQVGDTLWQHVSLQEIEGWVHADKLKLAEPISFTGTDLPVLGVCGGTEPSWSIEWDSSTVTYSNISGLIHRVPFQSVKADGDNATSLQAGDDSVELKMTVTKKQCSYTPLDSFVWGEAVATITQPGQEPIELKGCCRPVSDGYR</sequence>
<comment type="caution">
    <text evidence="2">The sequence shown here is derived from an EMBL/GenBank/DDBJ whole genome shotgun (WGS) entry which is preliminary data.</text>
</comment>